<name>A0A450TLV8_9GAMM</name>
<dbReference type="AlphaFoldDB" id="A0A450TLV8"/>
<reference evidence="1" key="1">
    <citation type="submission" date="2019-02" db="EMBL/GenBank/DDBJ databases">
        <authorList>
            <person name="Gruber-Vodicka R. H."/>
            <person name="Seah K. B. B."/>
        </authorList>
    </citation>
    <scope>NUCLEOTIDE SEQUENCE</scope>
    <source>
        <strain evidence="1">BECK_DK47</strain>
    </source>
</reference>
<proteinExistence type="predicted"/>
<organism evidence="1">
    <name type="scientific">Candidatus Kentrum sp. DK</name>
    <dbReference type="NCBI Taxonomy" id="2126562"/>
    <lineage>
        <taxon>Bacteria</taxon>
        <taxon>Pseudomonadati</taxon>
        <taxon>Pseudomonadota</taxon>
        <taxon>Gammaproteobacteria</taxon>
        <taxon>Candidatus Kentrum</taxon>
    </lineage>
</organism>
<accession>A0A450TLV8</accession>
<sequence length="83" mass="9010">MGAAAALGAGAVQASPEVEKLIAETPPRQATVIQRDDHSTHTTQVTIQQLPGEDGEALAMRVADEIERWDRRRRREALHDGVG</sequence>
<dbReference type="EMBL" id="CAADEX010000220">
    <property type="protein sequence ID" value="VFJ68696.1"/>
    <property type="molecule type" value="Genomic_DNA"/>
</dbReference>
<protein>
    <submittedName>
        <fullName evidence="1">Uncharacterized protein</fullName>
    </submittedName>
</protein>
<evidence type="ECO:0000313" key="1">
    <source>
        <dbReference type="EMBL" id="VFJ68696.1"/>
    </source>
</evidence>
<gene>
    <name evidence="1" type="ORF">BECKDK2373B_GA0170837_12201</name>
</gene>